<evidence type="ECO:0000256" key="1">
    <source>
        <dbReference type="SAM" id="Phobius"/>
    </source>
</evidence>
<sequence length="134" mass="15636">MLEGFSTLSEYDYFYAAVLAFFITYILMKFKSLTKAFNEKDELEMNVKNIDKTSIIERCTKMFPIETISFNGRVFKKGTVVRITTIQKKVFQGEFIGKNDLDIICILTNKHIIAHEIKKITEMISLDEQENNMQ</sequence>
<accession>A0A644ZZV1</accession>
<comment type="caution">
    <text evidence="2">The sequence shown here is derived from an EMBL/GenBank/DDBJ whole genome shotgun (WGS) entry which is preliminary data.</text>
</comment>
<keyword evidence="1" id="KW-0812">Transmembrane</keyword>
<organism evidence="2">
    <name type="scientific">bioreactor metagenome</name>
    <dbReference type="NCBI Taxonomy" id="1076179"/>
    <lineage>
        <taxon>unclassified sequences</taxon>
        <taxon>metagenomes</taxon>
        <taxon>ecological metagenomes</taxon>
    </lineage>
</organism>
<gene>
    <name evidence="2" type="ORF">SDC9_90811</name>
</gene>
<dbReference type="EMBL" id="VSSQ01010363">
    <property type="protein sequence ID" value="MPM44133.1"/>
    <property type="molecule type" value="Genomic_DNA"/>
</dbReference>
<proteinExistence type="predicted"/>
<name>A0A644ZZV1_9ZZZZ</name>
<reference evidence="2" key="1">
    <citation type="submission" date="2019-08" db="EMBL/GenBank/DDBJ databases">
        <authorList>
            <person name="Kucharzyk K."/>
            <person name="Murdoch R.W."/>
            <person name="Higgins S."/>
            <person name="Loffler F."/>
        </authorList>
    </citation>
    <scope>NUCLEOTIDE SEQUENCE</scope>
</reference>
<dbReference type="AlphaFoldDB" id="A0A644ZZV1"/>
<protein>
    <submittedName>
        <fullName evidence="2">Uncharacterized protein</fullName>
    </submittedName>
</protein>
<keyword evidence="1" id="KW-1133">Transmembrane helix</keyword>
<feature type="transmembrane region" description="Helical" evidence="1">
    <location>
        <begin position="13"/>
        <end position="30"/>
    </location>
</feature>
<evidence type="ECO:0000313" key="2">
    <source>
        <dbReference type="EMBL" id="MPM44133.1"/>
    </source>
</evidence>
<keyword evidence="1" id="KW-0472">Membrane</keyword>